<organism evidence="1 2">
    <name type="scientific">Rhodobacter capsulatus</name>
    <name type="common">Rhodopseudomonas capsulata</name>
    <dbReference type="NCBI Taxonomy" id="1061"/>
    <lineage>
        <taxon>Bacteria</taxon>
        <taxon>Pseudomonadati</taxon>
        <taxon>Pseudomonadota</taxon>
        <taxon>Alphaproteobacteria</taxon>
        <taxon>Rhodobacterales</taxon>
        <taxon>Rhodobacter group</taxon>
        <taxon>Rhodobacter</taxon>
    </lineage>
</organism>
<gene>
    <name evidence="1" type="ORF">SAMN04244550_02956</name>
</gene>
<accession>A0A0Q0UM29</accession>
<sequence>MSKTRVIAVHDHPRGAGRIEFDIDFATGTIDGLVVDPAHEAYVRSVLNDLSAHPDEPAHFAWQQSYPAPDPMHVPKSMAWQLMAIGWTLEGELAKYPPPEADPLPDGALS</sequence>
<dbReference type="OrthoDB" id="9861485at2"/>
<dbReference type="Proteomes" id="UP000183812">
    <property type="component" value="Unassembled WGS sequence"/>
</dbReference>
<protein>
    <submittedName>
        <fullName evidence="1">Uncharacterized protein</fullName>
    </submittedName>
</protein>
<evidence type="ECO:0000313" key="1">
    <source>
        <dbReference type="EMBL" id="SDF84641.1"/>
    </source>
</evidence>
<name>A0A0Q0UM29_RHOCA</name>
<dbReference type="AlphaFoldDB" id="A0A0Q0UM29"/>
<dbReference type="EMBL" id="FNAY01000018">
    <property type="protein sequence ID" value="SDF84641.1"/>
    <property type="molecule type" value="Genomic_DNA"/>
</dbReference>
<reference evidence="1 2" key="1">
    <citation type="submission" date="2016-10" db="EMBL/GenBank/DDBJ databases">
        <authorList>
            <person name="de Groot N.N."/>
        </authorList>
    </citation>
    <scope>NUCLEOTIDE SEQUENCE [LARGE SCALE GENOMIC DNA]</scope>
    <source>
        <strain evidence="2">DSM 938 / 37b4</strain>
    </source>
</reference>
<evidence type="ECO:0000313" key="2">
    <source>
        <dbReference type="Proteomes" id="UP000183812"/>
    </source>
</evidence>
<proteinExistence type="predicted"/>
<dbReference type="RefSeq" id="WP_023912466.1">
    <property type="nucleotide sequence ID" value="NZ_CP061202.1"/>
</dbReference>